<dbReference type="EMBL" id="PGEM01000134">
    <property type="protein sequence ID" value="PPJ62206.1"/>
    <property type="molecule type" value="Genomic_DNA"/>
</dbReference>
<dbReference type="InterPro" id="IPR008538">
    <property type="entry name" value="Uma2"/>
</dbReference>
<dbReference type="Pfam" id="PF05685">
    <property type="entry name" value="Uma2"/>
    <property type="match status" value="1"/>
</dbReference>
<dbReference type="Proteomes" id="UP000239589">
    <property type="component" value="Unassembled WGS sequence"/>
</dbReference>
<dbReference type="PANTHER" id="PTHR47152">
    <property type="entry name" value="SLR2084 PROTEIN-RELATED"/>
    <property type="match status" value="1"/>
</dbReference>
<name>A0A2S6CR33_9CYAN</name>
<comment type="caution">
    <text evidence="2">The sequence shown here is derived from an EMBL/GenBank/DDBJ whole genome shotgun (WGS) entry which is preliminary data.</text>
</comment>
<dbReference type="InterPro" id="IPR012296">
    <property type="entry name" value="Nuclease_put_TT1808"/>
</dbReference>
<evidence type="ECO:0000313" key="2">
    <source>
        <dbReference type="EMBL" id="PPJ62206.1"/>
    </source>
</evidence>
<sequence length="162" mass="18730">MLIKCCKHEVAKVIIGDLVKIILEELEIDCECFGSTTFKRQDMNSGIEPDDSFYIQNHVQMIGKQKIDLTIDPPPDLVLEIDVTSKTQLDAYLALGVPEIWRYENDKLQIDILQNGKYIESEISPNFPNLPILEIIPQFVEQSRLIGRSPTLRKFRQWVKQQ</sequence>
<dbReference type="RefSeq" id="WP_104388904.1">
    <property type="nucleotide sequence ID" value="NZ_PGEM01000134.1"/>
</dbReference>
<dbReference type="AlphaFoldDB" id="A0A2S6CR33"/>
<accession>A0A2S6CR33</accession>
<dbReference type="Gene3D" id="3.90.1570.10">
    <property type="entry name" value="tt1808, chain A"/>
    <property type="match status" value="1"/>
</dbReference>
<dbReference type="PANTHER" id="PTHR47152:SF1">
    <property type="entry name" value="SLL1186 PROTEIN"/>
    <property type="match status" value="1"/>
</dbReference>
<organism evidence="2 3">
    <name type="scientific">Cuspidothrix issatschenkoi CHARLIE-1</name>
    <dbReference type="NCBI Taxonomy" id="2052836"/>
    <lineage>
        <taxon>Bacteria</taxon>
        <taxon>Bacillati</taxon>
        <taxon>Cyanobacteriota</taxon>
        <taxon>Cyanophyceae</taxon>
        <taxon>Nostocales</taxon>
        <taxon>Aphanizomenonaceae</taxon>
        <taxon>Cuspidothrix</taxon>
    </lineage>
</organism>
<dbReference type="CDD" id="cd06260">
    <property type="entry name" value="DUF820-like"/>
    <property type="match status" value="1"/>
</dbReference>
<reference evidence="2 3" key="1">
    <citation type="submission" date="2018-02" db="EMBL/GenBank/DDBJ databases">
        <title>Discovery of a pederin family compound in a non-symbiotic bloom-forming cyanobacterium.</title>
        <authorList>
            <person name="Kust A."/>
            <person name="Mares J."/>
            <person name="Jokela J."/>
            <person name="Urajova P."/>
            <person name="Hajek J."/>
            <person name="Saurav K."/>
            <person name="Voracova K."/>
            <person name="Fewer D.P."/>
            <person name="Haapaniemi E."/>
            <person name="Permi P."/>
            <person name="Rehakova K."/>
            <person name="Sivonen K."/>
            <person name="Hrouzek P."/>
        </authorList>
    </citation>
    <scope>NUCLEOTIDE SEQUENCE [LARGE SCALE GENOMIC DNA]</scope>
    <source>
        <strain evidence="2 3">CHARLIE-1</strain>
    </source>
</reference>
<feature type="domain" description="Putative restriction endonuclease" evidence="1">
    <location>
        <begin position="8"/>
        <end position="139"/>
    </location>
</feature>
<dbReference type="OrthoDB" id="482924at2"/>
<evidence type="ECO:0000313" key="3">
    <source>
        <dbReference type="Proteomes" id="UP000239589"/>
    </source>
</evidence>
<gene>
    <name evidence="2" type="ORF">CUN59_16720</name>
</gene>
<keyword evidence="3" id="KW-1185">Reference proteome</keyword>
<dbReference type="InterPro" id="IPR011335">
    <property type="entry name" value="Restrct_endonuc-II-like"/>
</dbReference>
<proteinExistence type="predicted"/>
<dbReference type="SUPFAM" id="SSF52980">
    <property type="entry name" value="Restriction endonuclease-like"/>
    <property type="match status" value="1"/>
</dbReference>
<protein>
    <recommendedName>
        <fullName evidence="1">Putative restriction endonuclease domain-containing protein</fullName>
    </recommendedName>
</protein>
<evidence type="ECO:0000259" key="1">
    <source>
        <dbReference type="Pfam" id="PF05685"/>
    </source>
</evidence>